<evidence type="ECO:0000313" key="2">
    <source>
        <dbReference type="EMBL" id="OGK73747.1"/>
    </source>
</evidence>
<comment type="caution">
    <text evidence="2">The sequence shown here is derived from an EMBL/GenBank/DDBJ whole genome shotgun (WGS) entry which is preliminary data.</text>
</comment>
<feature type="transmembrane region" description="Helical" evidence="1">
    <location>
        <begin position="371"/>
        <end position="390"/>
    </location>
</feature>
<feature type="transmembrane region" description="Helical" evidence="1">
    <location>
        <begin position="290"/>
        <end position="307"/>
    </location>
</feature>
<name>A0A1F7L0U1_9BACT</name>
<keyword evidence="1" id="KW-0812">Transmembrane</keyword>
<gene>
    <name evidence="2" type="ORF">A3K52_03100</name>
</gene>
<accession>A0A1F7L0U1</accession>
<dbReference type="Proteomes" id="UP000177050">
    <property type="component" value="Unassembled WGS sequence"/>
</dbReference>
<protein>
    <recommendedName>
        <fullName evidence="4">Glycosyltransferase RgtA/B/C/D-like domain-containing protein</fullName>
    </recommendedName>
</protein>
<feature type="transmembrane region" description="Helical" evidence="1">
    <location>
        <begin position="201"/>
        <end position="221"/>
    </location>
</feature>
<sequence>MHLIKKIPHKIYAIHLVILLFLLAKNPFSTRTLIPNLEPYPDTIYYISSAMSFIKGETIIPTTIPPLYSLFLLPFFVLKSDARMFYVGNAILSLASLTFFYLTIRRLARNNLIMGMSLFLYVTNYFIYWYPSLAMAENLTLTLFNVSTYLLLARSNKRSSILSGILVIAFYMTKYASLPLSAIYFFAYSIKVAKDKAKNKLMNFLFFVGSSILVFLIFSLWEFCTKGSTLIATIFNTIGSLLLNSQKQVGNIAATNDWFSFGYLSTHLPEYLRAIVGGYSVRFLWEGTPLIPFFVGSTGILGLFIGLRSQKTRHICGSLIGMLFISILFMSTFYAIDMRYLYHAIPTLIIGFVIFWETLKSFVTRFTVLKKIGSLVFIGLLLFYFTGSVVRLKTQISINLRYAETPWYYLSVIQMNEYFKTKTSKKPYVITAMIPYYVDYFSNHNYKLLPLSPSQDFFKKYNKTIWGKDNYSDLTRLYQKKISQNNEVYLLSYLGSDGNIKKDMEEIQKNFSLTLVKTGCYGSCNIWKINIK</sequence>
<feature type="transmembrane region" description="Helical" evidence="1">
    <location>
        <begin position="314"/>
        <end position="334"/>
    </location>
</feature>
<evidence type="ECO:0008006" key="4">
    <source>
        <dbReference type="Google" id="ProtNLM"/>
    </source>
</evidence>
<feature type="transmembrane region" description="Helical" evidence="1">
    <location>
        <begin position="111"/>
        <end position="130"/>
    </location>
</feature>
<evidence type="ECO:0000256" key="1">
    <source>
        <dbReference type="SAM" id="Phobius"/>
    </source>
</evidence>
<reference evidence="2 3" key="1">
    <citation type="journal article" date="2016" name="Nat. Commun.">
        <title>Thousands of microbial genomes shed light on interconnected biogeochemical processes in an aquifer system.</title>
        <authorList>
            <person name="Anantharaman K."/>
            <person name="Brown C.T."/>
            <person name="Hug L.A."/>
            <person name="Sharon I."/>
            <person name="Castelle C.J."/>
            <person name="Probst A.J."/>
            <person name="Thomas B.C."/>
            <person name="Singh A."/>
            <person name="Wilkins M.J."/>
            <person name="Karaoz U."/>
            <person name="Brodie E.L."/>
            <person name="Williams K.H."/>
            <person name="Hubbard S.S."/>
            <person name="Banfield J.F."/>
        </authorList>
    </citation>
    <scope>NUCLEOTIDE SEQUENCE [LARGE SCALE GENOMIC DNA]</scope>
</reference>
<proteinExistence type="predicted"/>
<feature type="transmembrane region" description="Helical" evidence="1">
    <location>
        <begin position="161"/>
        <end position="189"/>
    </location>
</feature>
<feature type="transmembrane region" description="Helical" evidence="1">
    <location>
        <begin position="12"/>
        <end position="28"/>
    </location>
</feature>
<feature type="transmembrane region" description="Helical" evidence="1">
    <location>
        <begin position="84"/>
        <end position="104"/>
    </location>
</feature>
<evidence type="ECO:0000313" key="3">
    <source>
        <dbReference type="Proteomes" id="UP000177050"/>
    </source>
</evidence>
<feature type="transmembrane region" description="Helical" evidence="1">
    <location>
        <begin position="340"/>
        <end position="359"/>
    </location>
</feature>
<dbReference type="EMBL" id="MGBR01000001">
    <property type="protein sequence ID" value="OGK73747.1"/>
    <property type="molecule type" value="Genomic_DNA"/>
</dbReference>
<organism evidence="2 3">
    <name type="scientific">Candidatus Roizmanbacteria bacterium RIFOXYD1_FULL_38_12</name>
    <dbReference type="NCBI Taxonomy" id="1802093"/>
    <lineage>
        <taxon>Bacteria</taxon>
        <taxon>Candidatus Roizmaniibacteriota</taxon>
    </lineage>
</organism>
<dbReference type="AlphaFoldDB" id="A0A1F7L0U1"/>
<keyword evidence="1" id="KW-1133">Transmembrane helix</keyword>
<keyword evidence="1" id="KW-0472">Membrane</keyword>